<feature type="domain" description="Major facilitator superfamily (MFS) profile" evidence="9">
    <location>
        <begin position="1"/>
        <end position="391"/>
    </location>
</feature>
<evidence type="ECO:0000256" key="3">
    <source>
        <dbReference type="ARBA" id="ARBA00022475"/>
    </source>
</evidence>
<dbReference type="PANTHER" id="PTHR23522:SF10">
    <property type="entry name" value="3-PHENYLPROPIONIC ACID TRANSPORTER-RELATED"/>
    <property type="match status" value="1"/>
</dbReference>
<dbReference type="InterPro" id="IPR020846">
    <property type="entry name" value="MFS_dom"/>
</dbReference>
<dbReference type="EMBL" id="JASGBQ010000014">
    <property type="protein sequence ID" value="MDI9242552.1"/>
    <property type="molecule type" value="Genomic_DNA"/>
</dbReference>
<evidence type="ECO:0000313" key="11">
    <source>
        <dbReference type="Proteomes" id="UP001300383"/>
    </source>
</evidence>
<keyword evidence="6 8" id="KW-1133">Transmembrane helix</keyword>
<dbReference type="PANTHER" id="PTHR23522">
    <property type="entry name" value="BLL5896 PROTEIN"/>
    <property type="match status" value="1"/>
</dbReference>
<evidence type="ECO:0000259" key="9">
    <source>
        <dbReference type="PROSITE" id="PS50850"/>
    </source>
</evidence>
<dbReference type="GO" id="GO:0022857">
    <property type="term" value="F:transmembrane transporter activity"/>
    <property type="evidence" value="ECO:0007669"/>
    <property type="project" value="InterPro"/>
</dbReference>
<evidence type="ECO:0000256" key="4">
    <source>
        <dbReference type="ARBA" id="ARBA00022519"/>
    </source>
</evidence>
<keyword evidence="4" id="KW-0997">Cell inner membrane</keyword>
<dbReference type="GO" id="GO:0005886">
    <property type="term" value="C:plasma membrane"/>
    <property type="evidence" value="ECO:0007669"/>
    <property type="project" value="UniProtKB-SubCell"/>
</dbReference>
<evidence type="ECO:0000256" key="5">
    <source>
        <dbReference type="ARBA" id="ARBA00022692"/>
    </source>
</evidence>
<protein>
    <submittedName>
        <fullName evidence="10">MFS transporter</fullName>
    </submittedName>
</protein>
<dbReference type="AlphaFoldDB" id="A0AAP4BB13"/>
<dbReference type="SUPFAM" id="SSF103473">
    <property type="entry name" value="MFS general substrate transporter"/>
    <property type="match status" value="1"/>
</dbReference>
<reference evidence="10 11" key="1">
    <citation type="submission" date="2023-05" db="EMBL/GenBank/DDBJ databases">
        <title>[ruminococcus] sp. nov., isolated from a pig farm feces dump.</title>
        <authorList>
            <person name="Chang Y.-H."/>
        </authorList>
    </citation>
    <scope>NUCLEOTIDE SEQUENCE [LARGE SCALE GENOMIC DNA]</scope>
    <source>
        <strain evidence="10 11">YH-rum2234</strain>
    </source>
</reference>
<dbReference type="InterPro" id="IPR036259">
    <property type="entry name" value="MFS_trans_sf"/>
</dbReference>
<keyword evidence="7 8" id="KW-0472">Membrane</keyword>
<proteinExistence type="predicted"/>
<dbReference type="Proteomes" id="UP001300383">
    <property type="component" value="Unassembled WGS sequence"/>
</dbReference>
<evidence type="ECO:0000256" key="1">
    <source>
        <dbReference type="ARBA" id="ARBA00004429"/>
    </source>
</evidence>
<feature type="transmembrane region" description="Helical" evidence="8">
    <location>
        <begin position="246"/>
        <end position="266"/>
    </location>
</feature>
<organism evidence="10 11">
    <name type="scientific">Fusibacillus kribbianus</name>
    <dbReference type="NCBI Taxonomy" id="3044208"/>
    <lineage>
        <taxon>Bacteria</taxon>
        <taxon>Bacillati</taxon>
        <taxon>Bacillota</taxon>
        <taxon>Clostridia</taxon>
        <taxon>Lachnospirales</taxon>
        <taxon>Lachnospiraceae</taxon>
        <taxon>Fusibacillus</taxon>
    </lineage>
</organism>
<feature type="transmembrane region" description="Helical" evidence="8">
    <location>
        <begin position="162"/>
        <end position="181"/>
    </location>
</feature>
<sequence>MNQTKNYSNRFRLYYLLTLIALCCYDSYISVYLEQYMHMSGFQIGCFISVSMVAGLVIMPLYGAIGDRTGKYREILMICTAGTILFSFLLSMQTGFALLIIMGIGFELNRCSILAMADTQTIRYCTDSGSPYGSIRCFGCIGWITGSALCAFLVRQFGLDHIFFRFFMAAMACSLVNIFFLPKKSEKPVSQEKEKEEVKSGDIRSLLKNSRFLFIIIFALLTGGLAEVVTAYASLHLVSTLHAPEYLVSIYSMLGAGPEILFLLLLNKYLLPKLGFRRLFLCSAAAMSIRMFLFAWVPNVPLFFAASLLTFLTTACTTGLNVQYIGKVVPEDSIGSAASIYNAVFMGGRAIFSLIFGGVYEASGSRTVFWLCFAFASAAFLFALFARKIDVSPARAAAEKE</sequence>
<keyword evidence="5 8" id="KW-0812">Transmembrane</keyword>
<feature type="transmembrane region" description="Helical" evidence="8">
    <location>
        <begin position="368"/>
        <end position="386"/>
    </location>
</feature>
<evidence type="ECO:0000256" key="8">
    <source>
        <dbReference type="SAM" id="Phobius"/>
    </source>
</evidence>
<keyword evidence="3" id="KW-1003">Cell membrane</keyword>
<gene>
    <name evidence="10" type="ORF">QJ036_08735</name>
</gene>
<dbReference type="Pfam" id="PF12832">
    <property type="entry name" value="MFS_1_like"/>
    <property type="match status" value="1"/>
</dbReference>
<comment type="subcellular location">
    <subcellularLocation>
        <location evidence="1">Cell inner membrane</location>
        <topology evidence="1">Multi-pass membrane protein</topology>
    </subcellularLocation>
</comment>
<evidence type="ECO:0000313" key="10">
    <source>
        <dbReference type="EMBL" id="MDI9242552.1"/>
    </source>
</evidence>
<feature type="transmembrane region" description="Helical" evidence="8">
    <location>
        <begin position="212"/>
        <end position="234"/>
    </location>
</feature>
<dbReference type="RefSeq" id="WP_283230999.1">
    <property type="nucleotide sequence ID" value="NZ_JASGBQ010000014.1"/>
</dbReference>
<dbReference type="InterPro" id="IPR024989">
    <property type="entry name" value="MFS_assoc_dom"/>
</dbReference>
<evidence type="ECO:0000256" key="2">
    <source>
        <dbReference type="ARBA" id="ARBA00022448"/>
    </source>
</evidence>
<dbReference type="Gene3D" id="1.20.1250.20">
    <property type="entry name" value="MFS general substrate transporter like domains"/>
    <property type="match status" value="2"/>
</dbReference>
<comment type="caution">
    <text evidence="10">The sequence shown here is derived from an EMBL/GenBank/DDBJ whole genome shotgun (WGS) entry which is preliminary data.</text>
</comment>
<keyword evidence="2" id="KW-0813">Transport</keyword>
<evidence type="ECO:0000256" key="7">
    <source>
        <dbReference type="ARBA" id="ARBA00023136"/>
    </source>
</evidence>
<evidence type="ECO:0000256" key="6">
    <source>
        <dbReference type="ARBA" id="ARBA00022989"/>
    </source>
</evidence>
<feature type="transmembrane region" description="Helical" evidence="8">
    <location>
        <begin position="12"/>
        <end position="33"/>
    </location>
</feature>
<feature type="transmembrane region" description="Helical" evidence="8">
    <location>
        <begin position="75"/>
        <end position="106"/>
    </location>
</feature>
<dbReference type="PROSITE" id="PS50850">
    <property type="entry name" value="MFS"/>
    <property type="match status" value="1"/>
</dbReference>
<feature type="transmembrane region" description="Helical" evidence="8">
    <location>
        <begin position="334"/>
        <end position="356"/>
    </location>
</feature>
<accession>A0AAP4BB13</accession>
<feature type="transmembrane region" description="Helical" evidence="8">
    <location>
        <begin position="39"/>
        <end position="63"/>
    </location>
</feature>
<feature type="transmembrane region" description="Helical" evidence="8">
    <location>
        <begin position="303"/>
        <end position="322"/>
    </location>
</feature>
<keyword evidence="11" id="KW-1185">Reference proteome</keyword>
<name>A0AAP4BB13_9FIRM</name>